<dbReference type="GO" id="GO:0005886">
    <property type="term" value="C:plasma membrane"/>
    <property type="evidence" value="ECO:0007669"/>
    <property type="project" value="UniProtKB-SubCell"/>
</dbReference>
<keyword evidence="7" id="KW-1185">Reference proteome</keyword>
<feature type="domain" description="CRAL-TRIO" evidence="5">
    <location>
        <begin position="104"/>
        <end position="278"/>
    </location>
</feature>
<dbReference type="SMART" id="SM00516">
    <property type="entry name" value="SEC14"/>
    <property type="match status" value="1"/>
</dbReference>
<protein>
    <recommendedName>
        <fullName evidence="5">CRAL-TRIO domain-containing protein</fullName>
    </recommendedName>
</protein>
<dbReference type="InterPro" id="IPR036273">
    <property type="entry name" value="CRAL/TRIO_N_dom_sf"/>
</dbReference>
<accession>A0AAD3DMQ0</accession>
<gene>
    <name evidence="6" type="ORF">Agub_g5102</name>
</gene>
<dbReference type="GO" id="GO:0000139">
    <property type="term" value="C:Golgi membrane"/>
    <property type="evidence" value="ECO:0007669"/>
    <property type="project" value="UniProtKB-SubCell"/>
</dbReference>
<feature type="region of interest" description="Disordered" evidence="4">
    <location>
        <begin position="302"/>
        <end position="385"/>
    </location>
</feature>
<evidence type="ECO:0000259" key="5">
    <source>
        <dbReference type="PROSITE" id="PS50191"/>
    </source>
</evidence>
<dbReference type="EMBL" id="BMAR01000006">
    <property type="protein sequence ID" value="GFR43959.1"/>
    <property type="molecule type" value="Genomic_DNA"/>
</dbReference>
<dbReference type="PROSITE" id="PS50191">
    <property type="entry name" value="CRAL_TRIO"/>
    <property type="match status" value="1"/>
</dbReference>
<comment type="caution">
    <text evidence="6">The sequence shown here is derived from an EMBL/GenBank/DDBJ whole genome shotgun (WGS) entry which is preliminary data.</text>
</comment>
<dbReference type="InterPro" id="IPR001251">
    <property type="entry name" value="CRAL-TRIO_dom"/>
</dbReference>
<name>A0AAD3DMQ0_9CHLO</name>
<dbReference type="PANTHER" id="PTHR45657:SF1">
    <property type="entry name" value="CRAL-TRIO DOMAIN-CONTAINING PROTEIN YKL091C-RELATED"/>
    <property type="match status" value="1"/>
</dbReference>
<sequence>MAPRVPPPAELLKFEGKKDYPIEQKVDDWGLTPEQQEAYVELFRRRLVAEGIWKADDHDYYTLRRFLRARTYDLERALKMFQDHVNWRQEHDIDNILKDFHFEERGKFLAAYPQGYHKLDKQGRPIYIQLIGKIDVHGILACTDEDRMFKFHVQEYERCVKVIMPVCSRLANRKIDQTFGIMDVRGVGISALTGDVKRMLTKFTKTDQDNYPEMLGHICIINAPAIFRMVWSIVKGMIDVRTQQKIEILGSNYMDALQKHVDIECIPEWLGGKSHGTLLDDVGPWSNPELMAEMGIDLEALRLGLPSPPPPPSAPCEQQPQSQSQQQLVAASSSFGRPSTDHDSGGFLTPQGSISSSRSLGSNARLATAEVTTSAAPPSPIPPSPPVVVPALGTITEARTRALLERIRVIEGLLPPHAERLRIQTPARDGVSTRSAPEGSLLNRVEVMEEALETVLISQEVLIRQTKEQHAAHAAALKAMQTRAEELEQRASQKGCCTIM</sequence>
<feature type="compositionally biased region" description="Low complexity" evidence="4">
    <location>
        <begin position="315"/>
        <end position="334"/>
    </location>
</feature>
<evidence type="ECO:0000256" key="4">
    <source>
        <dbReference type="SAM" id="MobiDB-lite"/>
    </source>
</evidence>
<dbReference type="SUPFAM" id="SSF46938">
    <property type="entry name" value="CRAL/TRIO N-terminal domain"/>
    <property type="match status" value="1"/>
</dbReference>
<evidence type="ECO:0000256" key="2">
    <source>
        <dbReference type="ARBA" id="ARBA00004395"/>
    </source>
</evidence>
<organism evidence="6 7">
    <name type="scientific">Astrephomene gubernaculifera</name>
    <dbReference type="NCBI Taxonomy" id="47775"/>
    <lineage>
        <taxon>Eukaryota</taxon>
        <taxon>Viridiplantae</taxon>
        <taxon>Chlorophyta</taxon>
        <taxon>core chlorophytes</taxon>
        <taxon>Chlorophyceae</taxon>
        <taxon>CS clade</taxon>
        <taxon>Chlamydomonadales</taxon>
        <taxon>Astrephomenaceae</taxon>
        <taxon>Astrephomene</taxon>
    </lineage>
</organism>
<dbReference type="AlphaFoldDB" id="A0AAD3DMQ0"/>
<proteinExistence type="inferred from homology"/>
<evidence type="ECO:0000256" key="3">
    <source>
        <dbReference type="ARBA" id="ARBA00038020"/>
    </source>
</evidence>
<dbReference type="Pfam" id="PF03765">
    <property type="entry name" value="CRAL_TRIO_N"/>
    <property type="match status" value="1"/>
</dbReference>
<evidence type="ECO:0000313" key="7">
    <source>
        <dbReference type="Proteomes" id="UP001054857"/>
    </source>
</evidence>
<dbReference type="InterPro" id="IPR051026">
    <property type="entry name" value="PI/PC_transfer"/>
</dbReference>
<dbReference type="Gene3D" id="3.40.525.10">
    <property type="entry name" value="CRAL-TRIO lipid binding domain"/>
    <property type="match status" value="1"/>
</dbReference>
<evidence type="ECO:0000313" key="6">
    <source>
        <dbReference type="EMBL" id="GFR43959.1"/>
    </source>
</evidence>
<dbReference type="SUPFAM" id="SSF52087">
    <property type="entry name" value="CRAL/TRIO domain"/>
    <property type="match status" value="1"/>
</dbReference>
<dbReference type="PANTHER" id="PTHR45657">
    <property type="entry name" value="CRAL-TRIO DOMAIN-CONTAINING PROTEIN YKL091C-RELATED"/>
    <property type="match status" value="1"/>
</dbReference>
<reference evidence="6 7" key="1">
    <citation type="journal article" date="2021" name="Sci. Rep.">
        <title>Genome sequencing of the multicellular alga Astrephomene provides insights into convergent evolution of germ-soma differentiation.</title>
        <authorList>
            <person name="Yamashita S."/>
            <person name="Yamamoto K."/>
            <person name="Matsuzaki R."/>
            <person name="Suzuki S."/>
            <person name="Yamaguchi H."/>
            <person name="Hirooka S."/>
            <person name="Minakuchi Y."/>
            <person name="Miyagishima S."/>
            <person name="Kawachi M."/>
            <person name="Toyoda A."/>
            <person name="Nozaki H."/>
        </authorList>
    </citation>
    <scope>NUCLEOTIDE SEQUENCE [LARGE SCALE GENOMIC DNA]</scope>
    <source>
        <strain evidence="6 7">NIES-4017</strain>
    </source>
</reference>
<comment type="similarity">
    <text evidence="3">Belongs to the SFH family.</text>
</comment>
<feature type="compositionally biased region" description="Low complexity" evidence="4">
    <location>
        <begin position="352"/>
        <end position="367"/>
    </location>
</feature>
<dbReference type="Gene3D" id="1.10.8.20">
    <property type="entry name" value="N-terminal domain of phosphatidylinositol transfer protein sec14p"/>
    <property type="match status" value="1"/>
</dbReference>
<evidence type="ECO:0000256" key="1">
    <source>
        <dbReference type="ARBA" id="ARBA00004202"/>
    </source>
</evidence>
<dbReference type="Pfam" id="PF00650">
    <property type="entry name" value="CRAL_TRIO"/>
    <property type="match status" value="1"/>
</dbReference>
<dbReference type="Proteomes" id="UP001054857">
    <property type="component" value="Unassembled WGS sequence"/>
</dbReference>
<dbReference type="CDD" id="cd00170">
    <property type="entry name" value="SEC14"/>
    <property type="match status" value="1"/>
</dbReference>
<dbReference type="InterPro" id="IPR011074">
    <property type="entry name" value="CRAL/TRIO_N_dom"/>
</dbReference>
<dbReference type="InterPro" id="IPR036865">
    <property type="entry name" value="CRAL-TRIO_dom_sf"/>
</dbReference>
<dbReference type="SMART" id="SM01100">
    <property type="entry name" value="CRAL_TRIO_N"/>
    <property type="match status" value="1"/>
</dbReference>
<comment type="subcellular location">
    <subcellularLocation>
        <location evidence="1">Cell membrane</location>
        <topology evidence="1">Peripheral membrane protein</topology>
    </subcellularLocation>
    <subcellularLocation>
        <location evidence="2">Golgi apparatus membrane</location>
        <topology evidence="2">Peripheral membrane protein</topology>
    </subcellularLocation>
</comment>